<dbReference type="EMBL" id="JAPFFF010000027">
    <property type="protein sequence ID" value="KAK8848296.1"/>
    <property type="molecule type" value="Genomic_DNA"/>
</dbReference>
<gene>
    <name evidence="2" type="ORF">M9Y10_019356</name>
</gene>
<proteinExistence type="predicted"/>
<dbReference type="Gene3D" id="3.90.228.10">
    <property type="match status" value="1"/>
</dbReference>
<evidence type="ECO:0000256" key="1">
    <source>
        <dbReference type="SAM" id="MobiDB-lite"/>
    </source>
</evidence>
<accession>A0ABR2HJA8</accession>
<evidence type="ECO:0000313" key="2">
    <source>
        <dbReference type="EMBL" id="KAK8848296.1"/>
    </source>
</evidence>
<feature type="compositionally biased region" description="Acidic residues" evidence="1">
    <location>
        <begin position="233"/>
        <end position="251"/>
    </location>
</feature>
<evidence type="ECO:0000313" key="3">
    <source>
        <dbReference type="Proteomes" id="UP001470230"/>
    </source>
</evidence>
<evidence type="ECO:0008006" key="4">
    <source>
        <dbReference type="Google" id="ProtNLM"/>
    </source>
</evidence>
<protein>
    <recommendedName>
        <fullName evidence="4">PARP catalytic domain-containing protein</fullName>
    </recommendedName>
</protein>
<keyword evidence="3" id="KW-1185">Reference proteome</keyword>
<organism evidence="2 3">
    <name type="scientific">Tritrichomonas musculus</name>
    <dbReference type="NCBI Taxonomy" id="1915356"/>
    <lineage>
        <taxon>Eukaryota</taxon>
        <taxon>Metamonada</taxon>
        <taxon>Parabasalia</taxon>
        <taxon>Tritrichomonadida</taxon>
        <taxon>Tritrichomonadidae</taxon>
        <taxon>Tritrichomonas</taxon>
    </lineage>
</organism>
<dbReference type="SUPFAM" id="SSF56399">
    <property type="entry name" value="ADP-ribosylation"/>
    <property type="match status" value="1"/>
</dbReference>
<comment type="caution">
    <text evidence="2">The sequence shown here is derived from an EMBL/GenBank/DDBJ whole genome shotgun (WGS) entry which is preliminary data.</text>
</comment>
<dbReference type="Proteomes" id="UP001470230">
    <property type="component" value="Unassembled WGS sequence"/>
</dbReference>
<feature type="region of interest" description="Disordered" evidence="1">
    <location>
        <begin position="192"/>
        <end position="264"/>
    </location>
</feature>
<sequence length="384" mass="44729">MFELVQIIPSDMIIVYIEKGSTFLTLAFTLAKELESESNSILQLMCSSKVNSIKEELMKKQELGNLIVGNLIGEPVIKFPTDNDIKEALNDKAINFLQSTEIFDEEIDFEGIRKKVQSFLREEYYLNLRFIKDNYKIYEDAENKVQQDILNNEFEMVIINETIIANNYMKKYERIKQLIIKMLEEHESDDIIQKTVSKDNQDEDDIPKKQKRKDKDDDDDINADIQKEKNENDVDDDDDDDNFLEEEEEEEFNKPENEVVLPDNGCDKWQKEPIELNLYHGSNSANHKSIIINHFYRAGNKKVKRLDESYFGKGIYATDNIFYATGYSNDCNILRFNEKASVFCCQAIYNPRHSKLANEINAESMYLSRDTIMNYGVHQAIVGS</sequence>
<name>A0ABR2HJA8_9EUKA</name>
<reference evidence="2 3" key="1">
    <citation type="submission" date="2024-04" db="EMBL/GenBank/DDBJ databases">
        <title>Tritrichomonas musculus Genome.</title>
        <authorList>
            <person name="Alves-Ferreira E."/>
            <person name="Grigg M."/>
            <person name="Lorenzi H."/>
            <person name="Galac M."/>
        </authorList>
    </citation>
    <scope>NUCLEOTIDE SEQUENCE [LARGE SCALE GENOMIC DNA]</scope>
    <source>
        <strain evidence="2 3">EAF2021</strain>
    </source>
</reference>